<gene>
    <name evidence="6" type="ORF">ACFQZU_01430</name>
</gene>
<keyword evidence="2" id="KW-0328">Glycosyltransferase</keyword>
<dbReference type="SUPFAM" id="SSF53756">
    <property type="entry name" value="UDP-Glycosyltransferase/glycogen phosphorylase"/>
    <property type="match status" value="1"/>
</dbReference>
<dbReference type="InterPro" id="IPR010610">
    <property type="entry name" value="EryCIII-like_C"/>
</dbReference>
<name>A0ABW3BAM4_9ACTN</name>
<dbReference type="CDD" id="cd03784">
    <property type="entry name" value="GT1_Gtf-like"/>
    <property type="match status" value="1"/>
</dbReference>
<feature type="domain" description="Erythromycin biosynthesis protein CIII-like C-terminal" evidence="4">
    <location>
        <begin position="232"/>
        <end position="374"/>
    </location>
</feature>
<accession>A0ABW3BAM4</accession>
<evidence type="ECO:0000256" key="2">
    <source>
        <dbReference type="ARBA" id="ARBA00022676"/>
    </source>
</evidence>
<evidence type="ECO:0000259" key="5">
    <source>
        <dbReference type="Pfam" id="PF21036"/>
    </source>
</evidence>
<organism evidence="6 7">
    <name type="scientific">Streptomonospora algeriensis</name>
    <dbReference type="NCBI Taxonomy" id="995084"/>
    <lineage>
        <taxon>Bacteria</taxon>
        <taxon>Bacillati</taxon>
        <taxon>Actinomycetota</taxon>
        <taxon>Actinomycetes</taxon>
        <taxon>Streptosporangiales</taxon>
        <taxon>Nocardiopsidaceae</taxon>
        <taxon>Streptomonospora</taxon>
    </lineage>
</organism>
<protein>
    <submittedName>
        <fullName evidence="6">Nucleotide disphospho-sugar-binding domain-containing protein</fullName>
    </submittedName>
</protein>
<dbReference type="Proteomes" id="UP001596956">
    <property type="component" value="Unassembled WGS sequence"/>
</dbReference>
<keyword evidence="3" id="KW-0808">Transferase</keyword>
<dbReference type="InterPro" id="IPR050426">
    <property type="entry name" value="Glycosyltransferase_28"/>
</dbReference>
<evidence type="ECO:0000256" key="1">
    <source>
        <dbReference type="ARBA" id="ARBA00006962"/>
    </source>
</evidence>
<sequence length="380" mass="39958">MRVLLTSFPTASHYFPMVPLAWALSAAGHEVRVACSPSLVEAVRGSGMVAVPVGAALDNSVFWRGSQNAAGQPPGGESHRDRAMAMFGATAAEMLPDLLEFAAAWRPQAIVHEPRGYAGPVAASVLGVPSVGHLWGIDRTEERWPDDRRALEPVLERYGVARIDPLGELTIDPCPPVLQSPGARSRFGIRYVPYNGPGTQPPEASGSPSPPRICVTWGTTYRWSAGPHPVQQVLDALAACPLDVVAAVPPRMRGELDAPEGVRVVESRPLHLLLRGCSGIVHHAGLGTLMTAAVGGVPQLVVPSVTDGEHSAACVDAAKAGIALERDALADPHAVSEAVWRLVEDTALIRGARHVAEQAALQPPPSEAVRVLEAVVAGRG</sequence>
<feature type="domain" description="Erythromycin biosynthesis protein CIII-like N-terminal" evidence="5">
    <location>
        <begin position="22"/>
        <end position="218"/>
    </location>
</feature>
<evidence type="ECO:0000313" key="6">
    <source>
        <dbReference type="EMBL" id="MFD0799981.1"/>
    </source>
</evidence>
<keyword evidence="7" id="KW-1185">Reference proteome</keyword>
<evidence type="ECO:0000313" key="7">
    <source>
        <dbReference type="Proteomes" id="UP001596956"/>
    </source>
</evidence>
<evidence type="ECO:0000256" key="3">
    <source>
        <dbReference type="ARBA" id="ARBA00022679"/>
    </source>
</evidence>
<dbReference type="EMBL" id="JBHTHR010000014">
    <property type="protein sequence ID" value="MFD0799981.1"/>
    <property type="molecule type" value="Genomic_DNA"/>
</dbReference>
<dbReference type="InterPro" id="IPR002213">
    <property type="entry name" value="UDP_glucos_trans"/>
</dbReference>
<comment type="caution">
    <text evidence="6">The sequence shown here is derived from an EMBL/GenBank/DDBJ whole genome shotgun (WGS) entry which is preliminary data.</text>
</comment>
<reference evidence="7" key="1">
    <citation type="journal article" date="2019" name="Int. J. Syst. Evol. Microbiol.">
        <title>The Global Catalogue of Microorganisms (GCM) 10K type strain sequencing project: providing services to taxonomists for standard genome sequencing and annotation.</title>
        <authorList>
            <consortium name="The Broad Institute Genomics Platform"/>
            <consortium name="The Broad Institute Genome Sequencing Center for Infectious Disease"/>
            <person name="Wu L."/>
            <person name="Ma J."/>
        </authorList>
    </citation>
    <scope>NUCLEOTIDE SEQUENCE [LARGE SCALE GENOMIC DNA]</scope>
    <source>
        <strain evidence="7">CCUG 63369</strain>
    </source>
</reference>
<proteinExistence type="inferred from homology"/>
<evidence type="ECO:0000259" key="4">
    <source>
        <dbReference type="Pfam" id="PF06722"/>
    </source>
</evidence>
<dbReference type="Pfam" id="PF21036">
    <property type="entry name" value="EryCIII-like_N"/>
    <property type="match status" value="1"/>
</dbReference>
<dbReference type="PANTHER" id="PTHR48050:SF13">
    <property type="entry name" value="STEROL 3-BETA-GLUCOSYLTRANSFERASE UGT80A2"/>
    <property type="match status" value="1"/>
</dbReference>
<dbReference type="Gene3D" id="3.40.50.2000">
    <property type="entry name" value="Glycogen Phosphorylase B"/>
    <property type="match status" value="2"/>
</dbReference>
<dbReference type="PANTHER" id="PTHR48050">
    <property type="entry name" value="STEROL 3-BETA-GLUCOSYLTRANSFERASE"/>
    <property type="match status" value="1"/>
</dbReference>
<dbReference type="InterPro" id="IPR048284">
    <property type="entry name" value="EryCIII-like_N"/>
</dbReference>
<comment type="similarity">
    <text evidence="1">Belongs to the glycosyltransferase 28 family.</text>
</comment>
<dbReference type="Pfam" id="PF06722">
    <property type="entry name" value="EryCIII-like_C"/>
    <property type="match status" value="1"/>
</dbReference>